<dbReference type="InterPro" id="IPR002347">
    <property type="entry name" value="SDR_fam"/>
</dbReference>
<accession>A0ABZ0UTA0</accession>
<dbReference type="Proteomes" id="UP001326613">
    <property type="component" value="Chromosome"/>
</dbReference>
<dbReference type="SUPFAM" id="SSF51735">
    <property type="entry name" value="NAD(P)-binding Rossmann-fold domains"/>
    <property type="match status" value="1"/>
</dbReference>
<protein>
    <submittedName>
        <fullName evidence="4">SDR family oxidoreductase</fullName>
    </submittedName>
</protein>
<dbReference type="RefSeq" id="WP_323738046.1">
    <property type="nucleotide sequence ID" value="NZ_CP112932.1"/>
</dbReference>
<evidence type="ECO:0000256" key="3">
    <source>
        <dbReference type="SAM" id="Phobius"/>
    </source>
</evidence>
<dbReference type="PANTHER" id="PTHR44196">
    <property type="entry name" value="DEHYDROGENASE/REDUCTASE SDR FAMILY MEMBER 7B"/>
    <property type="match status" value="1"/>
</dbReference>
<sequence>MTIAKKTIIITGASSGLGAALAIEYANINVRLFLFGRSEEKLLNIELHCKARHAEVRIVSVDVQNQQLMHDSITKICQEHKVDIIIACAGVSAGTLVGPETSNQVNKILNTNLHGSLHTIIPALPFMIKNKSGNIVIISSMAGLIGLSSAPSYSASKAAVKIFGDALRGYLQQFKVKVSVVIPGYIDTPMTAVNDFPMPFKISAAKAARIIIQGVQKDKPVIAFPLIIYILLKLVNLLPTCLIDYINSKLPGKPAFD</sequence>
<dbReference type="PROSITE" id="PS00061">
    <property type="entry name" value="ADH_SHORT"/>
    <property type="match status" value="1"/>
</dbReference>
<evidence type="ECO:0000256" key="2">
    <source>
        <dbReference type="ARBA" id="ARBA00023002"/>
    </source>
</evidence>
<dbReference type="InterPro" id="IPR036291">
    <property type="entry name" value="NAD(P)-bd_dom_sf"/>
</dbReference>
<comment type="similarity">
    <text evidence="1">Belongs to the short-chain dehydrogenases/reductases (SDR) family.</text>
</comment>
<organism evidence="4 5">
    <name type="scientific">Candidatus Trichorickettsia mobilis</name>
    <dbReference type="NCBI Taxonomy" id="1346319"/>
    <lineage>
        <taxon>Bacteria</taxon>
        <taxon>Pseudomonadati</taxon>
        <taxon>Pseudomonadota</taxon>
        <taxon>Alphaproteobacteria</taxon>
        <taxon>Rickettsiales</taxon>
        <taxon>Rickettsiaceae</taxon>
        <taxon>Rickettsieae</taxon>
        <taxon>Candidatus Trichorickettsia</taxon>
    </lineage>
</organism>
<dbReference type="Gene3D" id="3.40.50.720">
    <property type="entry name" value="NAD(P)-binding Rossmann-like Domain"/>
    <property type="match status" value="1"/>
</dbReference>
<name>A0ABZ0UTA0_9RICK</name>
<gene>
    <name evidence="4" type="ORF">Trichorick_01168</name>
</gene>
<dbReference type="InterPro" id="IPR020904">
    <property type="entry name" value="Sc_DH/Rdtase_CS"/>
</dbReference>
<proteinExistence type="inferred from homology"/>
<dbReference type="PRINTS" id="PR00081">
    <property type="entry name" value="GDHRDH"/>
</dbReference>
<keyword evidence="5" id="KW-1185">Reference proteome</keyword>
<dbReference type="Pfam" id="PF00106">
    <property type="entry name" value="adh_short"/>
    <property type="match status" value="1"/>
</dbReference>
<keyword evidence="2" id="KW-0560">Oxidoreductase</keyword>
<dbReference type="PANTHER" id="PTHR44196:SF1">
    <property type="entry name" value="DEHYDROGENASE_REDUCTASE SDR FAMILY MEMBER 7B"/>
    <property type="match status" value="1"/>
</dbReference>
<evidence type="ECO:0000313" key="5">
    <source>
        <dbReference type="Proteomes" id="UP001326613"/>
    </source>
</evidence>
<dbReference type="EMBL" id="CP112932">
    <property type="protein sequence ID" value="WPY01260.1"/>
    <property type="molecule type" value="Genomic_DNA"/>
</dbReference>
<reference evidence="4 5" key="1">
    <citation type="submission" date="2022-10" db="EMBL/GenBank/DDBJ databases">
        <title>Host association and intracellularity evolved multiple times independently in the Rickettsiales.</title>
        <authorList>
            <person name="Castelli M."/>
            <person name="Nardi T."/>
            <person name="Gammuto L."/>
            <person name="Bellinzona G."/>
            <person name="Sabaneyeva E."/>
            <person name="Potekhin A."/>
            <person name="Serra V."/>
            <person name="Petroni G."/>
            <person name="Sassera D."/>
        </authorList>
    </citation>
    <scope>NUCLEOTIDE SEQUENCE [LARGE SCALE GENOMIC DNA]</scope>
    <source>
        <strain evidence="4 5">Kr 154-4</strain>
    </source>
</reference>
<feature type="transmembrane region" description="Helical" evidence="3">
    <location>
        <begin position="222"/>
        <end position="243"/>
    </location>
</feature>
<keyword evidence="3" id="KW-0812">Transmembrane</keyword>
<evidence type="ECO:0000256" key="1">
    <source>
        <dbReference type="ARBA" id="ARBA00006484"/>
    </source>
</evidence>
<keyword evidence="3" id="KW-0472">Membrane</keyword>
<keyword evidence="3" id="KW-1133">Transmembrane helix</keyword>
<evidence type="ECO:0000313" key="4">
    <source>
        <dbReference type="EMBL" id="WPY01260.1"/>
    </source>
</evidence>